<protein>
    <submittedName>
        <fullName evidence="1">Uncharacterized protein</fullName>
    </submittedName>
</protein>
<dbReference type="PATRIC" id="fig|582475.4.peg.420"/>
<organism evidence="1 2">
    <name type="scientific">Lysinibacillus xylanilyticus</name>
    <dbReference type="NCBI Taxonomy" id="582475"/>
    <lineage>
        <taxon>Bacteria</taxon>
        <taxon>Bacillati</taxon>
        <taxon>Bacillota</taxon>
        <taxon>Bacilli</taxon>
        <taxon>Bacillales</taxon>
        <taxon>Bacillaceae</taxon>
        <taxon>Lysinibacillus</taxon>
    </lineage>
</organism>
<name>A0A0K9FBH7_9BACI</name>
<proteinExistence type="predicted"/>
<evidence type="ECO:0000313" key="1">
    <source>
        <dbReference type="EMBL" id="KMY31572.1"/>
    </source>
</evidence>
<gene>
    <name evidence="1" type="ORF">ACZ11_04955</name>
</gene>
<evidence type="ECO:0000313" key="2">
    <source>
        <dbReference type="Proteomes" id="UP000037326"/>
    </source>
</evidence>
<sequence length="84" mass="9970">MSKSLTKELEKELLLKHILYEKEAVAVARRKDNDDDVIFWIKKLNKYDVVHLIYSKETSSDFTITLLFTLSKLEEYCKTVSKFH</sequence>
<dbReference type="OrthoDB" id="215765at2"/>
<dbReference type="AlphaFoldDB" id="A0A0K9FBH7"/>
<accession>A0A0K9FBH7</accession>
<dbReference type="EMBL" id="LFXJ01000005">
    <property type="protein sequence ID" value="KMY31572.1"/>
    <property type="molecule type" value="Genomic_DNA"/>
</dbReference>
<reference evidence="2" key="1">
    <citation type="submission" date="2015-07" db="EMBL/GenBank/DDBJ databases">
        <authorList>
            <consortium name="Consortium for Microbial Forensics and Genomics (microFORGE)"/>
            <person name="Knight B.M."/>
            <person name="Roberts D.P."/>
            <person name="Lin D."/>
            <person name="Hari K."/>
            <person name="Fletcher J."/>
            <person name="Melcher U."/>
            <person name="Blagden T."/>
            <person name="Winegar R.A."/>
        </authorList>
    </citation>
    <scope>NUCLEOTIDE SEQUENCE [LARGE SCALE GENOMIC DNA]</scope>
    <source>
        <strain evidence="2">DSM 23493</strain>
    </source>
</reference>
<dbReference type="Proteomes" id="UP000037326">
    <property type="component" value="Unassembled WGS sequence"/>
</dbReference>
<comment type="caution">
    <text evidence="1">The sequence shown here is derived from an EMBL/GenBank/DDBJ whole genome shotgun (WGS) entry which is preliminary data.</text>
</comment>